<reference evidence="2" key="1">
    <citation type="submission" date="2022-10" db="EMBL/GenBank/DDBJ databases">
        <title>Culturing micro-colonial fungi from biological soil crusts in the Mojave desert and describing Neophaeococcomyces mojavensis, and introducing the new genera and species Taxawa tesnikishii.</title>
        <authorList>
            <person name="Kurbessoian T."/>
            <person name="Stajich J.E."/>
        </authorList>
    </citation>
    <scope>NUCLEOTIDE SEQUENCE</scope>
    <source>
        <strain evidence="2">TK_1</strain>
    </source>
</reference>
<accession>A0ABQ9NRN4</accession>
<feature type="compositionally biased region" description="Basic and acidic residues" evidence="1">
    <location>
        <begin position="48"/>
        <end position="57"/>
    </location>
</feature>
<name>A0ABQ9NRN4_9PEZI</name>
<gene>
    <name evidence="2" type="ORF">H2201_004926</name>
</gene>
<comment type="caution">
    <text evidence="2">The sequence shown here is derived from an EMBL/GenBank/DDBJ whole genome shotgun (WGS) entry which is preliminary data.</text>
</comment>
<feature type="region of interest" description="Disordered" evidence="1">
    <location>
        <begin position="48"/>
        <end position="71"/>
    </location>
</feature>
<dbReference type="EMBL" id="JAPDRL010000033">
    <property type="protein sequence ID" value="KAJ9665060.1"/>
    <property type="molecule type" value="Genomic_DNA"/>
</dbReference>
<feature type="compositionally biased region" description="Acidic residues" evidence="1">
    <location>
        <begin position="1"/>
        <end position="10"/>
    </location>
</feature>
<organism evidence="2 3">
    <name type="scientific">Coniosporium apollinis</name>
    <dbReference type="NCBI Taxonomy" id="61459"/>
    <lineage>
        <taxon>Eukaryota</taxon>
        <taxon>Fungi</taxon>
        <taxon>Dikarya</taxon>
        <taxon>Ascomycota</taxon>
        <taxon>Pezizomycotina</taxon>
        <taxon>Dothideomycetes</taxon>
        <taxon>Dothideomycetes incertae sedis</taxon>
        <taxon>Coniosporium</taxon>
    </lineage>
</organism>
<evidence type="ECO:0000313" key="3">
    <source>
        <dbReference type="Proteomes" id="UP001172684"/>
    </source>
</evidence>
<feature type="region of interest" description="Disordered" evidence="1">
    <location>
        <begin position="1"/>
        <end position="21"/>
    </location>
</feature>
<evidence type="ECO:0000313" key="2">
    <source>
        <dbReference type="EMBL" id="KAJ9665060.1"/>
    </source>
</evidence>
<evidence type="ECO:0000256" key="1">
    <source>
        <dbReference type="SAM" id="MobiDB-lite"/>
    </source>
</evidence>
<sequence>MDELASEDQEERASHEGRQELEEVECELKIAESRQGIRNLEEAVKEKEKLAKQKQDETDIVTAENKEENNL</sequence>
<dbReference type="Proteomes" id="UP001172684">
    <property type="component" value="Unassembled WGS sequence"/>
</dbReference>
<feature type="compositionally biased region" description="Basic and acidic residues" evidence="1">
    <location>
        <begin position="11"/>
        <end position="21"/>
    </location>
</feature>
<proteinExistence type="predicted"/>
<protein>
    <submittedName>
        <fullName evidence="2">Uncharacterized protein</fullName>
    </submittedName>
</protein>
<keyword evidence="3" id="KW-1185">Reference proteome</keyword>